<accession>A0A1G4YBZ5</accession>
<gene>
    <name evidence="3" type="ORF">SAMN03159343_2536</name>
</gene>
<keyword evidence="2" id="KW-1133">Transmembrane helix</keyword>
<dbReference type="Proteomes" id="UP000198981">
    <property type="component" value="Unassembled WGS sequence"/>
</dbReference>
<feature type="transmembrane region" description="Helical" evidence="2">
    <location>
        <begin position="154"/>
        <end position="176"/>
    </location>
</feature>
<feature type="transmembrane region" description="Helical" evidence="2">
    <location>
        <begin position="188"/>
        <end position="205"/>
    </location>
</feature>
<evidence type="ECO:0000313" key="3">
    <source>
        <dbReference type="EMBL" id="SCX51030.1"/>
    </source>
</evidence>
<dbReference type="AlphaFoldDB" id="A0A1G4YBZ5"/>
<keyword evidence="2" id="KW-0812">Transmembrane</keyword>
<reference evidence="4" key="1">
    <citation type="submission" date="2016-10" db="EMBL/GenBank/DDBJ databases">
        <authorList>
            <person name="Varghese N."/>
            <person name="Submissions S."/>
        </authorList>
    </citation>
    <scope>NUCLEOTIDE SEQUENCE [LARGE SCALE GENOMIC DNA]</scope>
    <source>
        <strain evidence="4">DSM 45722</strain>
    </source>
</reference>
<dbReference type="RefSeq" id="WP_243469904.1">
    <property type="nucleotide sequence ID" value="NZ_FMUH01000003.1"/>
</dbReference>
<feature type="region of interest" description="Disordered" evidence="1">
    <location>
        <begin position="234"/>
        <end position="279"/>
    </location>
</feature>
<sequence>MSDATTDPDATPGTTLSRTRYLLGALAWVLTLQFFVVEAVAVARFGGYSRVDQAISDLGTALSPAAGPMNASFVTQGVLIALGAALLYPALIGLGGRLALVLLSAAGVGVVLVGVFPEDSGGATHTVGAVLYLLGSGLGLIALAYGVRPRSEAVGTLLALLGLVGVIGTIFFGTGVTQFLGYGGMERLGAYVLPVGLAVAAVLLWRQGDDWRVELPEGADAPLTKRQRRELEKAEAFDRARARDEALEAHANKQQAAGTTNDDDEPFDEEAAWRTPRQR</sequence>
<name>A0A1G4YBZ5_9ACTN</name>
<protein>
    <submittedName>
        <fullName evidence="3">Hypothetical membrane protein</fullName>
    </submittedName>
</protein>
<dbReference type="Pfam" id="PF06197">
    <property type="entry name" value="DUF998"/>
    <property type="match status" value="1"/>
</dbReference>
<feature type="transmembrane region" description="Helical" evidence="2">
    <location>
        <begin position="98"/>
        <end position="117"/>
    </location>
</feature>
<feature type="compositionally biased region" description="Acidic residues" evidence="1">
    <location>
        <begin position="261"/>
        <end position="270"/>
    </location>
</feature>
<evidence type="ECO:0000313" key="4">
    <source>
        <dbReference type="Proteomes" id="UP000198981"/>
    </source>
</evidence>
<proteinExistence type="predicted"/>
<evidence type="ECO:0000256" key="2">
    <source>
        <dbReference type="SAM" id="Phobius"/>
    </source>
</evidence>
<organism evidence="3 4">
    <name type="scientific">Klenkia marina</name>
    <dbReference type="NCBI Taxonomy" id="1960309"/>
    <lineage>
        <taxon>Bacteria</taxon>
        <taxon>Bacillati</taxon>
        <taxon>Actinomycetota</taxon>
        <taxon>Actinomycetes</taxon>
        <taxon>Geodermatophilales</taxon>
        <taxon>Geodermatophilaceae</taxon>
        <taxon>Klenkia</taxon>
    </lineage>
</organism>
<dbReference type="EMBL" id="FMUH01000003">
    <property type="protein sequence ID" value="SCX51030.1"/>
    <property type="molecule type" value="Genomic_DNA"/>
</dbReference>
<evidence type="ECO:0000256" key="1">
    <source>
        <dbReference type="SAM" id="MobiDB-lite"/>
    </source>
</evidence>
<keyword evidence="4" id="KW-1185">Reference proteome</keyword>
<feature type="transmembrane region" description="Helical" evidence="2">
    <location>
        <begin position="21"/>
        <end position="43"/>
    </location>
</feature>
<keyword evidence="2" id="KW-0472">Membrane</keyword>
<dbReference type="InterPro" id="IPR009339">
    <property type="entry name" value="DUF998"/>
</dbReference>
<feature type="transmembrane region" description="Helical" evidence="2">
    <location>
        <begin position="73"/>
        <end position="91"/>
    </location>
</feature>
<dbReference type="STRING" id="1960309.SAMN03159343_2536"/>
<feature type="compositionally biased region" description="Basic and acidic residues" evidence="1">
    <location>
        <begin position="234"/>
        <end position="251"/>
    </location>
</feature>
<feature type="transmembrane region" description="Helical" evidence="2">
    <location>
        <begin position="129"/>
        <end position="147"/>
    </location>
</feature>